<evidence type="ECO:0000313" key="1">
    <source>
        <dbReference type="EMBL" id="KAK0489676.1"/>
    </source>
</evidence>
<accession>A0AA39PSP2</accession>
<evidence type="ECO:0000313" key="2">
    <source>
        <dbReference type="Proteomes" id="UP001175228"/>
    </source>
</evidence>
<keyword evidence="2" id="KW-1185">Reference proteome</keyword>
<dbReference type="Proteomes" id="UP001175228">
    <property type="component" value="Unassembled WGS sequence"/>
</dbReference>
<organism evidence="1 2">
    <name type="scientific">Armillaria luteobubalina</name>
    <dbReference type="NCBI Taxonomy" id="153913"/>
    <lineage>
        <taxon>Eukaryota</taxon>
        <taxon>Fungi</taxon>
        <taxon>Dikarya</taxon>
        <taxon>Basidiomycota</taxon>
        <taxon>Agaricomycotina</taxon>
        <taxon>Agaricomycetes</taxon>
        <taxon>Agaricomycetidae</taxon>
        <taxon>Agaricales</taxon>
        <taxon>Marasmiineae</taxon>
        <taxon>Physalacriaceae</taxon>
        <taxon>Armillaria</taxon>
    </lineage>
</organism>
<name>A0AA39PSP2_9AGAR</name>
<comment type="caution">
    <text evidence="1">The sequence shown here is derived from an EMBL/GenBank/DDBJ whole genome shotgun (WGS) entry which is preliminary data.</text>
</comment>
<dbReference type="AlphaFoldDB" id="A0AA39PSP2"/>
<dbReference type="EMBL" id="JAUEPU010000037">
    <property type="protein sequence ID" value="KAK0489676.1"/>
    <property type="molecule type" value="Genomic_DNA"/>
</dbReference>
<gene>
    <name evidence="1" type="ORF">EDD18DRAFT_1110031</name>
</gene>
<protein>
    <submittedName>
        <fullName evidence="1">Uncharacterized protein</fullName>
    </submittedName>
</protein>
<sequence>MHATARAPARWCAVVYDGMLLAQSSGAAEYIDKQDRGVEDLGVCKSGGGVERLPPARREKVCNGKGLVIGRETNTVFMERMLGEKGEDSTWSAGRRGERVALNELLCCQNFPIPLSSSASKRTLHTSKFGISSTPMNPLCRSGSARDTAVLSERTLSPGRSLSHHQELG</sequence>
<proteinExistence type="predicted"/>
<reference evidence="1" key="1">
    <citation type="submission" date="2023-06" db="EMBL/GenBank/DDBJ databases">
        <authorList>
            <consortium name="Lawrence Berkeley National Laboratory"/>
            <person name="Ahrendt S."/>
            <person name="Sahu N."/>
            <person name="Indic B."/>
            <person name="Wong-Bajracharya J."/>
            <person name="Merenyi Z."/>
            <person name="Ke H.-M."/>
            <person name="Monk M."/>
            <person name="Kocsube S."/>
            <person name="Drula E."/>
            <person name="Lipzen A."/>
            <person name="Balint B."/>
            <person name="Henrissat B."/>
            <person name="Andreopoulos B."/>
            <person name="Martin F.M."/>
            <person name="Harder C.B."/>
            <person name="Rigling D."/>
            <person name="Ford K.L."/>
            <person name="Foster G.D."/>
            <person name="Pangilinan J."/>
            <person name="Papanicolaou A."/>
            <person name="Barry K."/>
            <person name="LaButti K."/>
            <person name="Viragh M."/>
            <person name="Koriabine M."/>
            <person name="Yan M."/>
            <person name="Riley R."/>
            <person name="Champramary S."/>
            <person name="Plett K.L."/>
            <person name="Tsai I.J."/>
            <person name="Slot J."/>
            <person name="Sipos G."/>
            <person name="Plett J."/>
            <person name="Nagy L.G."/>
            <person name="Grigoriev I.V."/>
        </authorList>
    </citation>
    <scope>NUCLEOTIDE SEQUENCE</scope>
    <source>
        <strain evidence="1">HWK02</strain>
    </source>
</reference>